<dbReference type="eggNOG" id="COG0740">
    <property type="taxonomic scope" value="Bacteria"/>
</dbReference>
<dbReference type="RefSeq" id="WP_058117952.1">
    <property type="nucleotide sequence ID" value="NZ_CAMREZ010000003.1"/>
</dbReference>
<proteinExistence type="predicted"/>
<dbReference type="AlphaFoldDB" id="A0A0S2W511"/>
<evidence type="ECO:0000313" key="4">
    <source>
        <dbReference type="Proteomes" id="UP000064844"/>
    </source>
</evidence>
<dbReference type="GO" id="GO:0006508">
    <property type="term" value="P:proteolysis"/>
    <property type="evidence" value="ECO:0007669"/>
    <property type="project" value="UniProtKB-KW"/>
</dbReference>
<evidence type="ECO:0000313" key="3">
    <source>
        <dbReference type="EMBL" id="PVY58528.1"/>
    </source>
</evidence>
<dbReference type="KEGG" id="ibu:IB211_02042c"/>
<dbReference type="STRING" id="1297617.IB211_02042c"/>
<feature type="region of interest" description="Disordered" evidence="1">
    <location>
        <begin position="1"/>
        <end position="24"/>
    </location>
</feature>
<keyword evidence="3" id="KW-0645">Protease</keyword>
<dbReference type="GO" id="GO:0008233">
    <property type="term" value="F:peptidase activity"/>
    <property type="evidence" value="ECO:0007669"/>
    <property type="project" value="UniProtKB-KW"/>
</dbReference>
<protein>
    <submittedName>
        <fullName evidence="3">ATP-dependent Clp protease proteolytic subunit ClpP</fullName>
    </submittedName>
    <submittedName>
        <fullName evidence="2">Translocation-enhancing protein TepA</fullName>
    </submittedName>
</protein>
<sequence>MDETRQRQETGGEDAEERDSRQQQIVDMGSATIKTEKGTIHTLTIVGQIEGHQILPPTSKSTKYEHVMPLLASVEESDEVDGLLILLNTVGGDIEAGLAISELISSMRKPTVSLVLGGGHSIGVPLAVSAKVSFIAPSAAMTIHPVRLSGTVIGVSQTFNYFERIQDRIITFVTRNSRVKREDFTKLMLQTGELAADIGSVIYGEQAVQLGLIDRIGGLADALECLHGMIEEERREKQTPLGSGKSRV</sequence>
<dbReference type="Pfam" id="PF00574">
    <property type="entry name" value="CLP_protease"/>
    <property type="match status" value="1"/>
</dbReference>
<dbReference type="SUPFAM" id="SSF52096">
    <property type="entry name" value="ClpP/crotonase"/>
    <property type="match status" value="1"/>
</dbReference>
<accession>A0A0S2W511</accession>
<evidence type="ECO:0000256" key="1">
    <source>
        <dbReference type="SAM" id="MobiDB-lite"/>
    </source>
</evidence>
<organism evidence="2 4">
    <name type="scientific">Intestinimonas butyriciproducens</name>
    <dbReference type="NCBI Taxonomy" id="1297617"/>
    <lineage>
        <taxon>Bacteria</taxon>
        <taxon>Bacillati</taxon>
        <taxon>Bacillota</taxon>
        <taxon>Clostridia</taxon>
        <taxon>Eubacteriales</taxon>
        <taxon>Intestinimonas</taxon>
    </lineage>
</organism>
<dbReference type="InterPro" id="IPR023562">
    <property type="entry name" value="ClpP/TepA"/>
</dbReference>
<reference evidence="2 4" key="1">
    <citation type="journal article" date="2015" name="Nat. Commun.">
        <title>Production of butyrate from lysine and the Amadori product fructoselysine by a human gut commensal.</title>
        <authorList>
            <person name="Bui T.P."/>
            <person name="Ritari J."/>
            <person name="Boeren S."/>
            <person name="de Waard P."/>
            <person name="Plugge C.M."/>
            <person name="de Vos W.M."/>
        </authorList>
    </citation>
    <scope>NUCLEOTIDE SEQUENCE [LARGE SCALE GENOMIC DNA]</scope>
    <source>
        <strain evidence="2 4">AF211</strain>
    </source>
</reference>
<dbReference type="EMBL" id="QEKK01000004">
    <property type="protein sequence ID" value="PVY58528.1"/>
    <property type="molecule type" value="Genomic_DNA"/>
</dbReference>
<keyword evidence="3" id="KW-0378">Hydrolase</keyword>
<dbReference type="InterPro" id="IPR029045">
    <property type="entry name" value="ClpP/crotonase-like_dom_sf"/>
</dbReference>
<dbReference type="EMBL" id="CP011307">
    <property type="protein sequence ID" value="ALP94433.1"/>
    <property type="molecule type" value="Genomic_DNA"/>
</dbReference>
<name>A0A0S2W511_9FIRM</name>
<dbReference type="Proteomes" id="UP000064844">
    <property type="component" value="Chromosome"/>
</dbReference>
<dbReference type="PATRIC" id="fig|1297617.4.peg.2106"/>
<keyword evidence="4" id="KW-1185">Reference proteome</keyword>
<reference evidence="3 5" key="3">
    <citation type="submission" date="2018-04" db="EMBL/GenBank/DDBJ databases">
        <title>Genomic Encyclopedia of Type Strains, Phase IV (KMG-IV): sequencing the most valuable type-strain genomes for metagenomic binning, comparative biology and taxonomic classification.</title>
        <authorList>
            <person name="Goeker M."/>
        </authorList>
    </citation>
    <scope>NUCLEOTIDE SEQUENCE [LARGE SCALE GENOMIC DNA]</scope>
    <source>
        <strain evidence="3 5">DSM 26588</strain>
    </source>
</reference>
<reference evidence="4" key="2">
    <citation type="submission" date="2015-04" db="EMBL/GenBank/DDBJ databases">
        <title>A butyrogenic pathway from the amino acid lysine in a human gut commensal.</title>
        <authorList>
            <person name="de Vos W.M."/>
            <person name="Bui N.T.P."/>
            <person name="Plugge C.M."/>
            <person name="Ritari J."/>
        </authorList>
    </citation>
    <scope>NUCLEOTIDE SEQUENCE [LARGE SCALE GENOMIC DNA]</scope>
    <source>
        <strain evidence="4">AF211</strain>
    </source>
</reference>
<evidence type="ECO:0000313" key="2">
    <source>
        <dbReference type="EMBL" id="ALP94433.1"/>
    </source>
</evidence>
<evidence type="ECO:0000313" key="5">
    <source>
        <dbReference type="Proteomes" id="UP000245778"/>
    </source>
</evidence>
<dbReference type="Gene3D" id="3.90.226.10">
    <property type="entry name" value="2-enoyl-CoA Hydratase, Chain A, domain 1"/>
    <property type="match status" value="1"/>
</dbReference>
<dbReference type="Proteomes" id="UP000245778">
    <property type="component" value="Unassembled WGS sequence"/>
</dbReference>
<dbReference type="GeneID" id="93228870"/>
<dbReference type="OrthoDB" id="1705851at2"/>
<feature type="compositionally biased region" description="Basic and acidic residues" evidence="1">
    <location>
        <begin position="1"/>
        <end position="10"/>
    </location>
</feature>
<gene>
    <name evidence="3" type="ORF">C7373_104123</name>
    <name evidence="2" type="ORF">IB211_02042c</name>
</gene>